<keyword evidence="2" id="KW-1185">Reference proteome</keyword>
<gene>
    <name evidence="1" type="ORF">QQ020_28370</name>
</gene>
<dbReference type="RefSeq" id="WP_346761361.1">
    <property type="nucleotide sequence ID" value="NZ_JAUJEB010000007.1"/>
</dbReference>
<dbReference type="Proteomes" id="UP001172083">
    <property type="component" value="Unassembled WGS sequence"/>
</dbReference>
<sequence>MKTIFKEDYLECFYDEANSVLFHVWIRKPSSEEFKDGLTRVYDTYLSHKKTGTLLHWLGDTRNMGVLSIDVQQWLDEVWNEMLFVKAGVKTHAVIVGKDVFAKYAMDKFKNAMMEKFAAQKIHLDTFEDREAAYAWFRSVEKDRAA</sequence>
<evidence type="ECO:0000313" key="2">
    <source>
        <dbReference type="Proteomes" id="UP001172083"/>
    </source>
</evidence>
<comment type="caution">
    <text evidence="1">The sequence shown here is derived from an EMBL/GenBank/DDBJ whole genome shotgun (WGS) entry which is preliminary data.</text>
</comment>
<organism evidence="1 2">
    <name type="scientific">Agaribacillus aureus</name>
    <dbReference type="NCBI Taxonomy" id="3051825"/>
    <lineage>
        <taxon>Bacteria</taxon>
        <taxon>Pseudomonadati</taxon>
        <taxon>Bacteroidota</taxon>
        <taxon>Cytophagia</taxon>
        <taxon>Cytophagales</taxon>
        <taxon>Splendidivirgaceae</taxon>
        <taxon>Agaribacillus</taxon>
    </lineage>
</organism>
<name>A0ABT8LE20_9BACT</name>
<proteinExistence type="predicted"/>
<evidence type="ECO:0000313" key="1">
    <source>
        <dbReference type="EMBL" id="MDN5216027.1"/>
    </source>
</evidence>
<dbReference type="EMBL" id="JAUJEB010000007">
    <property type="protein sequence ID" value="MDN5216027.1"/>
    <property type="molecule type" value="Genomic_DNA"/>
</dbReference>
<protein>
    <recommendedName>
        <fullName evidence="3">STAS/SEC14 domain-containing protein</fullName>
    </recommendedName>
</protein>
<accession>A0ABT8LE20</accession>
<reference evidence="1" key="1">
    <citation type="submission" date="2023-06" db="EMBL/GenBank/DDBJ databases">
        <title>Genomic of Agaribacillus aureum.</title>
        <authorList>
            <person name="Wang G."/>
        </authorList>
    </citation>
    <scope>NUCLEOTIDE SEQUENCE</scope>
    <source>
        <strain evidence="1">BMA12</strain>
    </source>
</reference>
<evidence type="ECO:0008006" key="3">
    <source>
        <dbReference type="Google" id="ProtNLM"/>
    </source>
</evidence>